<dbReference type="EMBL" id="CAJPDS010000063">
    <property type="protein sequence ID" value="CAF9932437.1"/>
    <property type="molecule type" value="Genomic_DNA"/>
</dbReference>
<dbReference type="InterPro" id="IPR036291">
    <property type="entry name" value="NAD(P)-bd_dom_sf"/>
</dbReference>
<dbReference type="PANTHER" id="PTHR43580:SF3">
    <property type="entry name" value="6-PHOSPHOGLUCONATE DEHYDROGENASE FAMILY PROTEIN (AFU_ORTHOLOGUE AFUA_2G11600)"/>
    <property type="match status" value="1"/>
</dbReference>
<gene>
    <name evidence="5" type="ORF">HETSPECPRED_008360</name>
</gene>
<keyword evidence="6" id="KW-1185">Reference proteome</keyword>
<dbReference type="InterPro" id="IPR013328">
    <property type="entry name" value="6PGD_dom2"/>
</dbReference>
<evidence type="ECO:0000313" key="5">
    <source>
        <dbReference type="EMBL" id="CAF9932437.1"/>
    </source>
</evidence>
<dbReference type="Pfam" id="PF03446">
    <property type="entry name" value="NAD_binding_2"/>
    <property type="match status" value="1"/>
</dbReference>
<accession>A0A8H3ILH8</accession>
<comment type="caution">
    <text evidence="5">The sequence shown here is derived from an EMBL/GenBank/DDBJ whole genome shotgun (WGS) entry which is preliminary data.</text>
</comment>
<dbReference type="AlphaFoldDB" id="A0A8H3ILH8"/>
<proteinExistence type="inferred from homology"/>
<dbReference type="GO" id="GO:0016491">
    <property type="term" value="F:oxidoreductase activity"/>
    <property type="evidence" value="ECO:0007669"/>
    <property type="project" value="UniProtKB-KW"/>
</dbReference>
<dbReference type="Gene3D" id="3.40.50.720">
    <property type="entry name" value="NAD(P)-binding Rossmann-like Domain"/>
    <property type="match status" value="1"/>
</dbReference>
<dbReference type="Proteomes" id="UP000664521">
    <property type="component" value="Unassembled WGS sequence"/>
</dbReference>
<comment type="similarity">
    <text evidence="1">Belongs to the HIBADH-related family. NP60 subfamily.</text>
</comment>
<evidence type="ECO:0000256" key="1">
    <source>
        <dbReference type="ARBA" id="ARBA00007598"/>
    </source>
</evidence>
<dbReference type="InterPro" id="IPR015815">
    <property type="entry name" value="HIBADH-related"/>
</dbReference>
<dbReference type="InterPro" id="IPR006115">
    <property type="entry name" value="6PGDH_NADP-bd"/>
</dbReference>
<evidence type="ECO:0000256" key="2">
    <source>
        <dbReference type="ARBA" id="ARBA00023002"/>
    </source>
</evidence>
<dbReference type="SUPFAM" id="SSF48179">
    <property type="entry name" value="6-phosphogluconate dehydrogenase C-terminal domain-like"/>
    <property type="match status" value="1"/>
</dbReference>
<organism evidence="5 6">
    <name type="scientific">Heterodermia speciosa</name>
    <dbReference type="NCBI Taxonomy" id="116794"/>
    <lineage>
        <taxon>Eukaryota</taxon>
        <taxon>Fungi</taxon>
        <taxon>Dikarya</taxon>
        <taxon>Ascomycota</taxon>
        <taxon>Pezizomycotina</taxon>
        <taxon>Lecanoromycetes</taxon>
        <taxon>OSLEUM clade</taxon>
        <taxon>Lecanoromycetidae</taxon>
        <taxon>Caliciales</taxon>
        <taxon>Physciaceae</taxon>
        <taxon>Heterodermia</taxon>
    </lineage>
</organism>
<dbReference type="SUPFAM" id="SSF51735">
    <property type="entry name" value="NAD(P)-binding Rossmann-fold domains"/>
    <property type="match status" value="1"/>
</dbReference>
<sequence length="305" mass="32592">MAPKLAYLGLGNMGQAMCKNLVQKGNLSSPLVLYNRTAKRANELSDRVGNCIVSSSITNAVADADIIFSCLTDDNAVLETFTEILKHDVKGKLFVSCSTTQPETSDKLASLVEAQDAGLVTMPVFGEPSMAEKGLLTCVPAGRADLVVKVLPYCTGVIGRAVIDFSDQPHSKASLLKVIGNVFIINMIETVAEGLVLAEKAELGKENLHKFIEVIFPGPHALYSKRMITGDYYTRDEPAVAIDMARHLAEEVSGLASASGAKLPAYEVARKHLDMVKDYAGAKGDVSGIYGALRLLGGLAFENQN</sequence>
<keyword evidence="2" id="KW-0560">Oxidoreductase</keyword>
<dbReference type="GO" id="GO:0050661">
    <property type="term" value="F:NADP binding"/>
    <property type="evidence" value="ECO:0007669"/>
    <property type="project" value="InterPro"/>
</dbReference>
<dbReference type="Gene3D" id="1.10.1040.10">
    <property type="entry name" value="N-(1-d-carboxylethyl)-l-norvaline Dehydrogenase, domain 2"/>
    <property type="match status" value="1"/>
</dbReference>
<evidence type="ECO:0000313" key="6">
    <source>
        <dbReference type="Proteomes" id="UP000664521"/>
    </source>
</evidence>
<dbReference type="InterPro" id="IPR051265">
    <property type="entry name" value="HIBADH-related_NP60_sf"/>
</dbReference>
<dbReference type="PANTHER" id="PTHR43580">
    <property type="entry name" value="OXIDOREDUCTASE GLYR1-RELATED"/>
    <property type="match status" value="1"/>
</dbReference>
<evidence type="ECO:0000256" key="3">
    <source>
        <dbReference type="PIRSR" id="PIRSR000103-1"/>
    </source>
</evidence>
<dbReference type="InterPro" id="IPR008927">
    <property type="entry name" value="6-PGluconate_DH-like_C_sf"/>
</dbReference>
<evidence type="ECO:0000259" key="4">
    <source>
        <dbReference type="Pfam" id="PF03446"/>
    </source>
</evidence>
<feature type="domain" description="6-phosphogluconate dehydrogenase NADP-binding" evidence="4">
    <location>
        <begin position="4"/>
        <end position="152"/>
    </location>
</feature>
<dbReference type="PIRSF" id="PIRSF000103">
    <property type="entry name" value="HIBADH"/>
    <property type="match status" value="1"/>
</dbReference>
<reference evidence="5" key="1">
    <citation type="submission" date="2021-03" db="EMBL/GenBank/DDBJ databases">
        <authorList>
            <person name="Tagirdzhanova G."/>
        </authorList>
    </citation>
    <scope>NUCLEOTIDE SEQUENCE</scope>
</reference>
<feature type="active site" evidence="3">
    <location>
        <position position="177"/>
    </location>
</feature>
<dbReference type="OrthoDB" id="435038at2759"/>
<protein>
    <recommendedName>
        <fullName evidence="4">6-phosphogluconate dehydrogenase NADP-binding domain-containing protein</fullName>
    </recommendedName>
</protein>
<name>A0A8H3ILH8_9LECA</name>